<gene>
    <name evidence="1" type="ORF">J4Q44_G00023510</name>
</gene>
<dbReference type="AlphaFoldDB" id="A0AAN8R6A7"/>
<sequence length="114" mass="13179">MCASTLRETNPSRNWREETCSIMFRWICESPALIRPDYRIIFVSSLPTHLCPPHHGGRSLPTRHTKVNGTRFPFCNRQNVLQPNLTNEYTPTVLTTLTIVESRRNVWPRCIGKG</sequence>
<name>A0AAN8R6A7_9TELE</name>
<reference evidence="1 2" key="1">
    <citation type="submission" date="2021-04" db="EMBL/GenBank/DDBJ databases">
        <authorList>
            <person name="De Guttry C."/>
            <person name="Zahm M."/>
            <person name="Klopp C."/>
            <person name="Cabau C."/>
            <person name="Louis A."/>
            <person name="Berthelot C."/>
            <person name="Parey E."/>
            <person name="Roest Crollius H."/>
            <person name="Montfort J."/>
            <person name="Robinson-Rechavi M."/>
            <person name="Bucao C."/>
            <person name="Bouchez O."/>
            <person name="Gislard M."/>
            <person name="Lluch J."/>
            <person name="Milhes M."/>
            <person name="Lampietro C."/>
            <person name="Lopez Roques C."/>
            <person name="Donnadieu C."/>
            <person name="Braasch I."/>
            <person name="Desvignes T."/>
            <person name="Postlethwait J."/>
            <person name="Bobe J."/>
            <person name="Wedekind C."/>
            <person name="Guiguen Y."/>
        </authorList>
    </citation>
    <scope>NUCLEOTIDE SEQUENCE [LARGE SCALE GENOMIC DNA]</scope>
    <source>
        <strain evidence="1">Cs_M1</strain>
        <tissue evidence="1">Blood</tissue>
    </source>
</reference>
<proteinExistence type="predicted"/>
<evidence type="ECO:0000313" key="1">
    <source>
        <dbReference type="EMBL" id="KAK6326706.1"/>
    </source>
</evidence>
<dbReference type="EMBL" id="JAGTTL010000002">
    <property type="protein sequence ID" value="KAK6326706.1"/>
    <property type="molecule type" value="Genomic_DNA"/>
</dbReference>
<protein>
    <submittedName>
        <fullName evidence="1">Uncharacterized protein</fullName>
    </submittedName>
</protein>
<accession>A0AAN8R6A7</accession>
<organism evidence="1 2">
    <name type="scientific">Coregonus suidteri</name>
    <dbReference type="NCBI Taxonomy" id="861788"/>
    <lineage>
        <taxon>Eukaryota</taxon>
        <taxon>Metazoa</taxon>
        <taxon>Chordata</taxon>
        <taxon>Craniata</taxon>
        <taxon>Vertebrata</taxon>
        <taxon>Euteleostomi</taxon>
        <taxon>Actinopterygii</taxon>
        <taxon>Neopterygii</taxon>
        <taxon>Teleostei</taxon>
        <taxon>Protacanthopterygii</taxon>
        <taxon>Salmoniformes</taxon>
        <taxon>Salmonidae</taxon>
        <taxon>Coregoninae</taxon>
        <taxon>Coregonus</taxon>
    </lineage>
</organism>
<keyword evidence="2" id="KW-1185">Reference proteome</keyword>
<evidence type="ECO:0000313" key="2">
    <source>
        <dbReference type="Proteomes" id="UP001356427"/>
    </source>
</evidence>
<dbReference type="Proteomes" id="UP001356427">
    <property type="component" value="Unassembled WGS sequence"/>
</dbReference>
<comment type="caution">
    <text evidence="1">The sequence shown here is derived from an EMBL/GenBank/DDBJ whole genome shotgun (WGS) entry which is preliminary data.</text>
</comment>